<accession>A0AAD5W008</accession>
<sequence>MRLSTLSVVAALGIAGSYGAPQVKIGKTTLIGRDVTGLKQDFFGGIPYAEPPLGNLRLRPPVLKATLDSKTFDASNFKSDCLQPLANTPGFPSGNVSEDCLFINVFRPSNLPANAKLPVLFWTYGGGFQQGGASTYNGTLIVAQAMARGTPLIYVNFNYRLGPLGYPQGAEAGKERALNLALKDELAALQWVQTNIGTFGGDKTKVTIFGESAGSIMNSVLFLNSHLERFARGAIFESGAQATPNIFGPTRRQVDWNNFVAGVASCSRLSGSDHTFDCLRKANTTEINTGLLKAISEAPEEFAFDPTLDGPGGIYPDYPSRLFAKGQFTKLPFIAGTNLDEGTLFVPPTLNSEAQLRQFIIANFSPPIVQTSSLQSAADRLLQLYPDDPTVGSPFNTGNNTFGLSSQFKRASAIQGDVGFTSQRRFWQQTAAKFGVKTWGYLFTQPQPENPPFLGVSHGTEVSYVYGGPGDRSNSSLLISSLMIDYWVSFATSLNPNDGKGIPRPNWEQYTPRNQRVIQLNGDNTTMIDDTFRKEQMDFINSMPIDQHKHQNWLPPTLTSQSLPQRADLRNGARVMKLPRLLAATTLCFVTGIHGVPEVKIGKTTIVGREFPSLKQEFFGGIPYAEPPLGDLRLRPPVLKSALDVEPFNASSFGPSCLQPLGLSGAPSGPISEDCLTINVFRPSGLPPNAKLPVLFWVYGGGFVAGSSVLYNGSAIVARSVERGTPVIYVNFNYRLGPLGFPQGVEAGNNKALNLGLKDELAALQWVQDNIGAFGGDKAKVTIFGESAGAIMNAILFLNSGLENFAWGAILESGSQATSYNSFPARRQVDWDNFVSGVASCSTLAGTKNTFDCLRSANSSEILAGLQDSVLGAPEEFGFDPTIDGPGGLYPDLPSRLFAKGKFSRIPFISGTNLDEGTVFIPGTISSEAEIRDFFTANFTPPVVSPADLQNALDQLLHLYPDIPSLGSPFNTGNDTFGLSSQYKRACAIQGDLAFTSQRRFWQQTAANASVKSWGYLFTQPQSQLPPIFGVPHQAEVDYVYGAPADPSSSALRISALMIDYWVSFATSLNPNDGKGMERPYWEQFTPSNQRIMQLNGDNTSMINDTFRKEQMDYINSVPPVFLH</sequence>
<dbReference type="PANTHER" id="PTHR11559">
    <property type="entry name" value="CARBOXYLESTERASE"/>
    <property type="match status" value="1"/>
</dbReference>
<dbReference type="Pfam" id="PF00135">
    <property type="entry name" value="COesterase"/>
    <property type="match status" value="2"/>
</dbReference>
<keyword evidence="3" id="KW-0732">Signal</keyword>
<evidence type="ECO:0000256" key="2">
    <source>
        <dbReference type="ARBA" id="ARBA00022801"/>
    </source>
</evidence>
<dbReference type="Proteomes" id="UP001213000">
    <property type="component" value="Unassembled WGS sequence"/>
</dbReference>
<keyword evidence="6" id="KW-1185">Reference proteome</keyword>
<dbReference type="InterPro" id="IPR029058">
    <property type="entry name" value="AB_hydrolase_fold"/>
</dbReference>
<gene>
    <name evidence="5" type="ORF">NP233_g1457</name>
</gene>
<evidence type="ECO:0000256" key="3">
    <source>
        <dbReference type="SAM" id="SignalP"/>
    </source>
</evidence>
<feature type="chain" id="PRO_5042195433" description="Carboxylesterase type B domain-containing protein" evidence="3">
    <location>
        <begin position="20"/>
        <end position="1124"/>
    </location>
</feature>
<proteinExistence type="inferred from homology"/>
<feature type="domain" description="Carboxylesterase type B" evidence="4">
    <location>
        <begin position="21"/>
        <end position="539"/>
    </location>
</feature>
<name>A0AAD5W008_9AGAR</name>
<dbReference type="InterPro" id="IPR002018">
    <property type="entry name" value="CarbesteraseB"/>
</dbReference>
<dbReference type="GO" id="GO:0016787">
    <property type="term" value="F:hydrolase activity"/>
    <property type="evidence" value="ECO:0007669"/>
    <property type="project" value="UniProtKB-KW"/>
</dbReference>
<dbReference type="PROSITE" id="PS00941">
    <property type="entry name" value="CARBOXYLESTERASE_B_2"/>
    <property type="match status" value="2"/>
</dbReference>
<evidence type="ECO:0000313" key="5">
    <source>
        <dbReference type="EMBL" id="KAJ3574883.1"/>
    </source>
</evidence>
<dbReference type="InterPro" id="IPR019826">
    <property type="entry name" value="Carboxylesterase_B_AS"/>
</dbReference>
<dbReference type="Gene3D" id="3.40.50.1820">
    <property type="entry name" value="alpha/beta hydrolase"/>
    <property type="match status" value="2"/>
</dbReference>
<evidence type="ECO:0000313" key="6">
    <source>
        <dbReference type="Proteomes" id="UP001213000"/>
    </source>
</evidence>
<comment type="caution">
    <text evidence="5">The sequence shown here is derived from an EMBL/GenBank/DDBJ whole genome shotgun (WGS) entry which is preliminary data.</text>
</comment>
<keyword evidence="2" id="KW-0378">Hydrolase</keyword>
<evidence type="ECO:0000259" key="4">
    <source>
        <dbReference type="Pfam" id="PF00135"/>
    </source>
</evidence>
<feature type="signal peptide" evidence="3">
    <location>
        <begin position="1"/>
        <end position="19"/>
    </location>
</feature>
<comment type="similarity">
    <text evidence="1">Belongs to the type-B carboxylesterase/lipase family.</text>
</comment>
<evidence type="ECO:0000256" key="1">
    <source>
        <dbReference type="ARBA" id="ARBA00005964"/>
    </source>
</evidence>
<feature type="domain" description="Carboxylesterase type B" evidence="4">
    <location>
        <begin position="599"/>
        <end position="1112"/>
    </location>
</feature>
<dbReference type="AlphaFoldDB" id="A0AAD5W008"/>
<dbReference type="EMBL" id="JANIEX010000054">
    <property type="protein sequence ID" value="KAJ3574883.1"/>
    <property type="molecule type" value="Genomic_DNA"/>
</dbReference>
<dbReference type="PROSITE" id="PS00122">
    <property type="entry name" value="CARBOXYLESTERASE_B_1"/>
    <property type="match status" value="2"/>
</dbReference>
<dbReference type="InterPro" id="IPR050309">
    <property type="entry name" value="Type-B_Carboxylest/Lipase"/>
</dbReference>
<dbReference type="SUPFAM" id="SSF53474">
    <property type="entry name" value="alpha/beta-Hydrolases"/>
    <property type="match status" value="2"/>
</dbReference>
<reference evidence="5" key="1">
    <citation type="submission" date="2022-07" db="EMBL/GenBank/DDBJ databases">
        <title>Genome Sequence of Leucocoprinus birnbaumii.</title>
        <authorList>
            <person name="Buettner E."/>
        </authorList>
    </citation>
    <scope>NUCLEOTIDE SEQUENCE</scope>
    <source>
        <strain evidence="5">VT141</strain>
    </source>
</reference>
<protein>
    <recommendedName>
        <fullName evidence="4">Carboxylesterase type B domain-containing protein</fullName>
    </recommendedName>
</protein>
<organism evidence="5 6">
    <name type="scientific">Leucocoprinus birnbaumii</name>
    <dbReference type="NCBI Taxonomy" id="56174"/>
    <lineage>
        <taxon>Eukaryota</taxon>
        <taxon>Fungi</taxon>
        <taxon>Dikarya</taxon>
        <taxon>Basidiomycota</taxon>
        <taxon>Agaricomycotina</taxon>
        <taxon>Agaricomycetes</taxon>
        <taxon>Agaricomycetidae</taxon>
        <taxon>Agaricales</taxon>
        <taxon>Agaricineae</taxon>
        <taxon>Agaricaceae</taxon>
        <taxon>Leucocoprinus</taxon>
    </lineage>
</organism>
<dbReference type="InterPro" id="IPR019819">
    <property type="entry name" value="Carboxylesterase_B_CS"/>
</dbReference>